<gene>
    <name evidence="1" type="ORF">CMN54_04310</name>
</gene>
<accession>A0A2D6YHL7</accession>
<dbReference type="AlphaFoldDB" id="A0A2D6YHL7"/>
<name>A0A2D6YHL7_9DELT</name>
<dbReference type="Pfam" id="PF10013">
    <property type="entry name" value="DUF2256"/>
    <property type="match status" value="1"/>
</dbReference>
<protein>
    <submittedName>
        <fullName evidence="1">DUF2256 domain-containing protein</fullName>
    </submittedName>
</protein>
<reference evidence="2" key="1">
    <citation type="submission" date="2017-09" db="EMBL/GenBank/DDBJ databases">
        <title>The Reconstruction of 2,631 Draft Metagenome-Assembled Genomes from the Global Oceans.</title>
        <authorList>
            <person name="Tully B.J."/>
            <person name="Graham E.D."/>
            <person name="Heidelberg J.F."/>
        </authorList>
    </citation>
    <scope>NUCLEOTIDE SEQUENCE [LARGE SCALE GENOMIC DNA]</scope>
</reference>
<dbReference type="EMBL" id="NZEX01000045">
    <property type="protein sequence ID" value="MAH62668.1"/>
    <property type="molecule type" value="Genomic_DNA"/>
</dbReference>
<dbReference type="Proteomes" id="UP000226525">
    <property type="component" value="Unassembled WGS sequence"/>
</dbReference>
<organism evidence="1 2">
    <name type="scientific">SAR324 cluster bacterium</name>
    <dbReference type="NCBI Taxonomy" id="2024889"/>
    <lineage>
        <taxon>Bacteria</taxon>
        <taxon>Deltaproteobacteria</taxon>
        <taxon>SAR324 cluster</taxon>
    </lineage>
</organism>
<dbReference type="PANTHER" id="PTHR37463">
    <property type="entry name" value="GSL3115 PROTEIN"/>
    <property type="match status" value="1"/>
</dbReference>
<dbReference type="PANTHER" id="PTHR37463:SF1">
    <property type="entry name" value="DUF2256 DOMAIN-CONTAINING PROTEIN"/>
    <property type="match status" value="1"/>
</dbReference>
<proteinExistence type="predicted"/>
<dbReference type="PIRSF" id="PIRSF037205">
    <property type="entry name" value="UCP037205"/>
    <property type="match status" value="1"/>
</dbReference>
<sequence>MPHKKSNLPQKICPVCQRPFTWRRKWALDWDQVRYCSERCRRKGV</sequence>
<evidence type="ECO:0000313" key="2">
    <source>
        <dbReference type="Proteomes" id="UP000226525"/>
    </source>
</evidence>
<evidence type="ECO:0000313" key="1">
    <source>
        <dbReference type="EMBL" id="MAH62668.1"/>
    </source>
</evidence>
<comment type="caution">
    <text evidence="1">The sequence shown here is derived from an EMBL/GenBank/DDBJ whole genome shotgun (WGS) entry which is preliminary data.</text>
</comment>
<dbReference type="InterPro" id="IPR017136">
    <property type="entry name" value="UCP037205"/>
</dbReference>